<sequence>MAHGGHWDAHKISERYERVKNDIIAMNLRNQKFLIRFVCIAMFVFITATFSIFFWQGSTEPWLFVVLIILVLITVLLVFLIINTSEKCVSKLTICSIVVDDKQVFLESISEVSCGGDAIKTFLQFCDKTTDIVKAAKGTE</sequence>
<name>A0ABT7SW91_9ALTE</name>
<keyword evidence="1" id="KW-1133">Transmembrane helix</keyword>
<evidence type="ECO:0000313" key="3">
    <source>
        <dbReference type="Proteomes" id="UP001234343"/>
    </source>
</evidence>
<evidence type="ECO:0000256" key="1">
    <source>
        <dbReference type="SAM" id="Phobius"/>
    </source>
</evidence>
<comment type="caution">
    <text evidence="2">The sequence shown here is derived from an EMBL/GenBank/DDBJ whole genome shotgun (WGS) entry which is preliminary data.</text>
</comment>
<dbReference type="Proteomes" id="UP001234343">
    <property type="component" value="Unassembled WGS sequence"/>
</dbReference>
<proteinExistence type="predicted"/>
<keyword evidence="3" id="KW-1185">Reference proteome</keyword>
<evidence type="ECO:0000313" key="2">
    <source>
        <dbReference type="EMBL" id="MDM7860456.1"/>
    </source>
</evidence>
<feature type="transmembrane region" description="Helical" evidence="1">
    <location>
        <begin position="61"/>
        <end position="82"/>
    </location>
</feature>
<reference evidence="2 3" key="1">
    <citation type="submission" date="2023-06" db="EMBL/GenBank/DDBJ databases">
        <title>Alteromonas sp. ASW11-36 isolated from intertidal sand.</title>
        <authorList>
            <person name="Li Y."/>
        </authorList>
    </citation>
    <scope>NUCLEOTIDE SEQUENCE [LARGE SCALE GENOMIC DNA]</scope>
    <source>
        <strain evidence="2 3">ASW11-36</strain>
    </source>
</reference>
<keyword evidence="1" id="KW-0472">Membrane</keyword>
<accession>A0ABT7SW91</accession>
<keyword evidence="1" id="KW-0812">Transmembrane</keyword>
<gene>
    <name evidence="2" type="ORF">QTP81_07595</name>
</gene>
<organism evidence="2 3">
    <name type="scientific">Alteromonas arenosi</name>
    <dbReference type="NCBI Taxonomy" id="3055817"/>
    <lineage>
        <taxon>Bacteria</taxon>
        <taxon>Pseudomonadati</taxon>
        <taxon>Pseudomonadota</taxon>
        <taxon>Gammaproteobacteria</taxon>
        <taxon>Alteromonadales</taxon>
        <taxon>Alteromonadaceae</taxon>
        <taxon>Alteromonas/Salinimonas group</taxon>
        <taxon>Alteromonas</taxon>
    </lineage>
</organism>
<protein>
    <submittedName>
        <fullName evidence="2">Uncharacterized protein</fullName>
    </submittedName>
</protein>
<dbReference type="RefSeq" id="WP_289364753.1">
    <property type="nucleotide sequence ID" value="NZ_JAUCBP010000007.1"/>
</dbReference>
<feature type="transmembrane region" description="Helical" evidence="1">
    <location>
        <begin position="33"/>
        <end position="55"/>
    </location>
</feature>
<dbReference type="EMBL" id="JAUCBP010000007">
    <property type="protein sequence ID" value="MDM7860456.1"/>
    <property type="molecule type" value="Genomic_DNA"/>
</dbReference>